<protein>
    <submittedName>
        <fullName evidence="5">Membrane associated ring finger 1</fullName>
    </submittedName>
</protein>
<dbReference type="SMART" id="SM00744">
    <property type="entry name" value="RINGv"/>
    <property type="match status" value="1"/>
</dbReference>
<dbReference type="AlphaFoldDB" id="A0ABD1P7L6"/>
<evidence type="ECO:0000256" key="1">
    <source>
        <dbReference type="ARBA" id="ARBA00022723"/>
    </source>
</evidence>
<evidence type="ECO:0000256" key="2">
    <source>
        <dbReference type="ARBA" id="ARBA00022771"/>
    </source>
</evidence>
<dbReference type="GO" id="GO:0008270">
    <property type="term" value="F:zinc ion binding"/>
    <property type="evidence" value="ECO:0007669"/>
    <property type="project" value="UniProtKB-KW"/>
</dbReference>
<dbReference type="PANTHER" id="PTHR23012">
    <property type="entry name" value="RING/FYVE/PHD ZINC FINGER DOMAIN-CONTAINING"/>
    <property type="match status" value="1"/>
</dbReference>
<dbReference type="PROSITE" id="PS51292">
    <property type="entry name" value="ZF_RING_CH"/>
    <property type="match status" value="1"/>
</dbReference>
<reference evidence="6" key="1">
    <citation type="submission" date="2024-07" db="EMBL/GenBank/DDBJ databases">
        <title>Two chromosome-level genome assemblies of Korean endemic species Abeliophyllum distichum and Forsythia ovata (Oleaceae).</title>
        <authorList>
            <person name="Jang H."/>
        </authorList>
    </citation>
    <scope>NUCLEOTIDE SEQUENCE [LARGE SCALE GENOMIC DNA]</scope>
</reference>
<dbReference type="Proteomes" id="UP001604277">
    <property type="component" value="Unassembled WGS sequence"/>
</dbReference>
<keyword evidence="6" id="KW-1185">Reference proteome</keyword>
<dbReference type="InterPro" id="IPR033275">
    <property type="entry name" value="MARCH-like"/>
</dbReference>
<dbReference type="Pfam" id="PF12428">
    <property type="entry name" value="DUF3675"/>
    <property type="match status" value="1"/>
</dbReference>
<dbReference type="EMBL" id="JBFOLJ010000021">
    <property type="protein sequence ID" value="KAL2459871.1"/>
    <property type="molecule type" value="Genomic_DNA"/>
</dbReference>
<dbReference type="InterPro" id="IPR013083">
    <property type="entry name" value="Znf_RING/FYVE/PHD"/>
</dbReference>
<evidence type="ECO:0000313" key="5">
    <source>
        <dbReference type="EMBL" id="KAL2459871.1"/>
    </source>
</evidence>
<dbReference type="SUPFAM" id="SSF57850">
    <property type="entry name" value="RING/U-box"/>
    <property type="match status" value="1"/>
</dbReference>
<dbReference type="PANTHER" id="PTHR23012:SF176">
    <property type="entry name" value="OS01G0894600 PROTEIN"/>
    <property type="match status" value="1"/>
</dbReference>
<keyword evidence="1" id="KW-0479">Metal-binding</keyword>
<name>A0ABD1P7L6_9LAMI</name>
<keyword evidence="2" id="KW-0863">Zinc-finger</keyword>
<sequence length="325" mass="36293">MVDEFMVCVDRIIASAACFEGSSSESDRESSINVNEFTGMVSLKKSNSFNGNSIGEGSSTMESVRECRICQEEDEEKDMEAPCACNGTLKFAHRKCIQRWCNKKGGITCEICNQVFSPNYTVPPPRSNADVMTIDIRQAWSQHIGLQDPHFLTFTAADHHFVQSEYEDYTIANSGTLACFRFVVIIVSKWDTHGVNFHVDFVILQYVKCGFSLFAADATLADTPNFNGHKRLWDGAGFIRFLPLSDICSSAGWFSHPLLCGAPFVVHCTMPPEETGVRMKGLKPKDLQFRQQVHFLMLLITGLVFVHRLFSFPPTVVFISEVAAA</sequence>
<evidence type="ECO:0000259" key="4">
    <source>
        <dbReference type="PROSITE" id="PS51292"/>
    </source>
</evidence>
<dbReference type="Gene3D" id="3.30.40.10">
    <property type="entry name" value="Zinc/RING finger domain, C3HC4 (zinc finger)"/>
    <property type="match status" value="1"/>
</dbReference>
<evidence type="ECO:0000313" key="6">
    <source>
        <dbReference type="Proteomes" id="UP001604277"/>
    </source>
</evidence>
<dbReference type="InterPro" id="IPR011016">
    <property type="entry name" value="Znf_RING-CH"/>
</dbReference>
<evidence type="ECO:0000256" key="3">
    <source>
        <dbReference type="ARBA" id="ARBA00022833"/>
    </source>
</evidence>
<dbReference type="InterPro" id="IPR022143">
    <property type="entry name" value="DUF3675"/>
</dbReference>
<dbReference type="CDD" id="cd16495">
    <property type="entry name" value="RING_CH-C4HC3_MARCH"/>
    <property type="match status" value="1"/>
</dbReference>
<proteinExistence type="predicted"/>
<accession>A0ABD1P7L6</accession>
<feature type="domain" description="RING-CH-type" evidence="4">
    <location>
        <begin position="59"/>
        <end position="119"/>
    </location>
</feature>
<organism evidence="5 6">
    <name type="scientific">Forsythia ovata</name>
    <dbReference type="NCBI Taxonomy" id="205694"/>
    <lineage>
        <taxon>Eukaryota</taxon>
        <taxon>Viridiplantae</taxon>
        <taxon>Streptophyta</taxon>
        <taxon>Embryophyta</taxon>
        <taxon>Tracheophyta</taxon>
        <taxon>Spermatophyta</taxon>
        <taxon>Magnoliopsida</taxon>
        <taxon>eudicotyledons</taxon>
        <taxon>Gunneridae</taxon>
        <taxon>Pentapetalae</taxon>
        <taxon>asterids</taxon>
        <taxon>lamiids</taxon>
        <taxon>Lamiales</taxon>
        <taxon>Oleaceae</taxon>
        <taxon>Forsythieae</taxon>
        <taxon>Forsythia</taxon>
    </lineage>
</organism>
<keyword evidence="3" id="KW-0862">Zinc</keyword>
<comment type="caution">
    <text evidence="5">The sequence shown here is derived from an EMBL/GenBank/DDBJ whole genome shotgun (WGS) entry which is preliminary data.</text>
</comment>
<dbReference type="Pfam" id="PF12906">
    <property type="entry name" value="RINGv"/>
    <property type="match status" value="1"/>
</dbReference>
<gene>
    <name evidence="5" type="ORF">Fot_54615</name>
</gene>